<evidence type="ECO:0000313" key="2">
    <source>
        <dbReference type="Proteomes" id="UP001165381"/>
    </source>
</evidence>
<comment type="caution">
    <text evidence="1">The sequence shown here is derived from an EMBL/GenBank/DDBJ whole genome shotgun (WGS) entry which is preliminary data.</text>
</comment>
<proteinExistence type="predicted"/>
<name>A0ABT0QE17_9FLAO</name>
<evidence type="ECO:0000313" key="1">
    <source>
        <dbReference type="EMBL" id="MCL6295232.1"/>
    </source>
</evidence>
<sequence>MLLTITISITALVAVNFLLLKFSSNKISSKPKVNKKPIVLKPDIVLEQESKRLAPTGS</sequence>
<keyword evidence="2" id="KW-1185">Reference proteome</keyword>
<organism evidence="1 2">
    <name type="scientific">Jejuia spongiicola</name>
    <dbReference type="NCBI Taxonomy" id="2942207"/>
    <lineage>
        <taxon>Bacteria</taxon>
        <taxon>Pseudomonadati</taxon>
        <taxon>Bacteroidota</taxon>
        <taxon>Flavobacteriia</taxon>
        <taxon>Flavobacteriales</taxon>
        <taxon>Flavobacteriaceae</taxon>
        <taxon>Jejuia</taxon>
    </lineage>
</organism>
<protein>
    <submittedName>
        <fullName evidence="1">Uncharacterized protein</fullName>
    </submittedName>
</protein>
<dbReference type="EMBL" id="JAMFLZ010000003">
    <property type="protein sequence ID" value="MCL6295232.1"/>
    <property type="molecule type" value="Genomic_DNA"/>
</dbReference>
<dbReference type="RefSeq" id="WP_249972958.1">
    <property type="nucleotide sequence ID" value="NZ_JAMFLZ010000003.1"/>
</dbReference>
<dbReference type="Proteomes" id="UP001165381">
    <property type="component" value="Unassembled WGS sequence"/>
</dbReference>
<accession>A0ABT0QE17</accession>
<reference evidence="1" key="1">
    <citation type="submission" date="2022-05" db="EMBL/GenBank/DDBJ databases">
        <authorList>
            <person name="Park J.-S."/>
        </authorList>
    </citation>
    <scope>NUCLEOTIDE SEQUENCE</scope>
    <source>
        <strain evidence="1">2012CJ34-3</strain>
    </source>
</reference>
<gene>
    <name evidence="1" type="ORF">M3P09_09515</name>
</gene>